<accession>A0AAD1W215</accession>
<dbReference type="Proteomes" id="UP001295444">
    <property type="component" value="Chromosome 03"/>
</dbReference>
<reference evidence="3" key="1">
    <citation type="submission" date="2022-03" db="EMBL/GenBank/DDBJ databases">
        <authorList>
            <person name="Alioto T."/>
            <person name="Alioto T."/>
            <person name="Gomez Garrido J."/>
        </authorList>
    </citation>
    <scope>NUCLEOTIDE SEQUENCE</scope>
</reference>
<feature type="compositionally biased region" description="Basic residues" evidence="2">
    <location>
        <begin position="90"/>
        <end position="108"/>
    </location>
</feature>
<gene>
    <name evidence="3" type="ORF">PECUL_23A035138</name>
</gene>
<keyword evidence="1" id="KW-0175">Coiled coil</keyword>
<keyword evidence="4" id="KW-1185">Reference proteome</keyword>
<organism evidence="3 4">
    <name type="scientific">Pelobates cultripes</name>
    <name type="common">Western spadefoot toad</name>
    <dbReference type="NCBI Taxonomy" id="61616"/>
    <lineage>
        <taxon>Eukaryota</taxon>
        <taxon>Metazoa</taxon>
        <taxon>Chordata</taxon>
        <taxon>Craniata</taxon>
        <taxon>Vertebrata</taxon>
        <taxon>Euteleostomi</taxon>
        <taxon>Amphibia</taxon>
        <taxon>Batrachia</taxon>
        <taxon>Anura</taxon>
        <taxon>Pelobatoidea</taxon>
        <taxon>Pelobatidae</taxon>
        <taxon>Pelobates</taxon>
    </lineage>
</organism>
<feature type="region of interest" description="Disordered" evidence="2">
    <location>
        <begin position="65"/>
        <end position="108"/>
    </location>
</feature>
<dbReference type="EMBL" id="OW240914">
    <property type="protein sequence ID" value="CAH2278589.1"/>
    <property type="molecule type" value="Genomic_DNA"/>
</dbReference>
<feature type="coiled-coil region" evidence="1">
    <location>
        <begin position="3"/>
        <end position="30"/>
    </location>
</feature>
<evidence type="ECO:0000313" key="4">
    <source>
        <dbReference type="Proteomes" id="UP001295444"/>
    </source>
</evidence>
<feature type="compositionally biased region" description="Polar residues" evidence="2">
    <location>
        <begin position="65"/>
        <end position="80"/>
    </location>
</feature>
<protein>
    <submittedName>
        <fullName evidence="3">Uncharacterized protein</fullName>
    </submittedName>
</protein>
<feature type="region of interest" description="Disordered" evidence="2">
    <location>
        <begin position="124"/>
        <end position="145"/>
    </location>
</feature>
<feature type="compositionally biased region" description="Basic and acidic residues" evidence="2">
    <location>
        <begin position="211"/>
        <end position="226"/>
    </location>
</feature>
<evidence type="ECO:0000256" key="1">
    <source>
        <dbReference type="SAM" id="Coils"/>
    </source>
</evidence>
<feature type="region of interest" description="Disordered" evidence="2">
    <location>
        <begin position="186"/>
        <end position="234"/>
    </location>
</feature>
<dbReference type="AlphaFoldDB" id="A0AAD1W215"/>
<evidence type="ECO:0000313" key="3">
    <source>
        <dbReference type="EMBL" id="CAH2278589.1"/>
    </source>
</evidence>
<evidence type="ECO:0000256" key="2">
    <source>
        <dbReference type="SAM" id="MobiDB-lite"/>
    </source>
</evidence>
<sequence>MAPEQYSELLEEIQINLEKLERNVIETKKRKYLRDKEDYARDQVRSYTKVQERFTNNTWRNTQNLSKNNYYTKTNQSSIYNSPRNERSRNRSRTKLPHRTVHRSRSLGKTRDDWETVVRRKRVPSPKRYQDRTSRPNIPLIKPYDNRSRTNIRHETTHSHHNRFQSLNIPQNDEDFWPRHMRGHYKETPTYQASPGKRRRSLEEGEVEEAYGYKKERREIPQKRTEFSTSLNEN</sequence>
<proteinExistence type="predicted"/>
<name>A0AAD1W215_PELCU</name>